<accession>A0ABV7UJE2</accession>
<name>A0ABV7UJE2_9HYPH</name>
<protein>
    <recommendedName>
        <fullName evidence="3">Large polyvalent protein associated domain-containing protein</fullName>
    </recommendedName>
</protein>
<sequence length="697" mass="76672">MATTVSGNPTIQALQEKYFRDGGAETDRAQIYTVYENVSAMREEFRGAGVPRSAIRWDRGNKVFLLDGSAVTDKNAAQVTLLMGRYGKGSDGEVAWKDERAVKDRENEDLRGVLRSEVVQNGLAVDMRSHKEGVIEAALVDAGQTPEMAAVVARETVALGERYQRSGELDGALGPTDDELLAQAAASIDADLEAVLGRHKEEDLQAADRAAALERERKDFVLSYIEGARVSTLADGVEPAPFPELGPDVYSVNALAGDGSSQRWDFRFGVNSATATAVALVGEDRLFDERVQTARELFQPYFGRFKREQPEVRIARDPADPHGMKMSFSEDSQKAQAWELKFKQGPFKRKPSAEIAEIRCNGQEVSEQAIFMAGAEGGPTLERVAGRLDTSPARQVLAVLTVPMSERAEFDRVKAETGAVTRYDKNADSGFGKPGGWYLLKGDPKDFSKWSTAEAFAKFVEEGNDRFRRAKVLEDVARVAGAQEKGHPYGHFARGVMMPAKEEDRGKFVDGYKDPRGIVRRGLSQANAEELRDLARITSASYIEYDRRESSIRLEVVVQRSEHWKQRYDNIPGTHAEKIAALLPREAADGKMGFMGLNHGPNRASWTVDGVEAGLPEIDKRTMLSLKRGFDYLQDRYAVVAGRPLDISLKGVKLAEYVEKREVSAETAVVASRPSEAAKNALANRLFGGRSAGVGRE</sequence>
<evidence type="ECO:0000313" key="2">
    <source>
        <dbReference type="Proteomes" id="UP001595704"/>
    </source>
</evidence>
<gene>
    <name evidence="1" type="ORF">ACFONL_16010</name>
</gene>
<dbReference type="RefSeq" id="WP_191321108.1">
    <property type="nucleotide sequence ID" value="NZ_BNCG01000042.1"/>
</dbReference>
<evidence type="ECO:0000313" key="1">
    <source>
        <dbReference type="EMBL" id="MFC3638847.1"/>
    </source>
</evidence>
<evidence type="ECO:0008006" key="3">
    <source>
        <dbReference type="Google" id="ProtNLM"/>
    </source>
</evidence>
<dbReference type="EMBL" id="JBHRYC010000079">
    <property type="protein sequence ID" value="MFC3638847.1"/>
    <property type="molecule type" value="Genomic_DNA"/>
</dbReference>
<organism evidence="1 2">
    <name type="scientific">Camelimonas fluminis</name>
    <dbReference type="NCBI Taxonomy" id="1576911"/>
    <lineage>
        <taxon>Bacteria</taxon>
        <taxon>Pseudomonadati</taxon>
        <taxon>Pseudomonadota</taxon>
        <taxon>Alphaproteobacteria</taxon>
        <taxon>Hyphomicrobiales</taxon>
        <taxon>Chelatococcaceae</taxon>
        <taxon>Camelimonas</taxon>
    </lineage>
</organism>
<dbReference type="Proteomes" id="UP001595704">
    <property type="component" value="Unassembled WGS sequence"/>
</dbReference>
<comment type="caution">
    <text evidence="1">The sequence shown here is derived from an EMBL/GenBank/DDBJ whole genome shotgun (WGS) entry which is preliminary data.</text>
</comment>
<reference evidence="2" key="1">
    <citation type="journal article" date="2019" name="Int. J. Syst. Evol. Microbiol.">
        <title>The Global Catalogue of Microorganisms (GCM) 10K type strain sequencing project: providing services to taxonomists for standard genome sequencing and annotation.</title>
        <authorList>
            <consortium name="The Broad Institute Genomics Platform"/>
            <consortium name="The Broad Institute Genome Sequencing Center for Infectious Disease"/>
            <person name="Wu L."/>
            <person name="Ma J."/>
        </authorList>
    </citation>
    <scope>NUCLEOTIDE SEQUENCE [LARGE SCALE GENOMIC DNA]</scope>
    <source>
        <strain evidence="2">KCTC 42282</strain>
    </source>
</reference>
<proteinExistence type="predicted"/>
<keyword evidence="2" id="KW-1185">Reference proteome</keyword>